<dbReference type="Gene3D" id="3.30.930.30">
    <property type="match status" value="1"/>
</dbReference>
<evidence type="ECO:0000256" key="2">
    <source>
        <dbReference type="SAM" id="MobiDB-lite"/>
    </source>
</evidence>
<dbReference type="InterPro" id="IPR001668">
    <property type="entry name" value="Mob_Pre"/>
</dbReference>
<organism evidence="3 4">
    <name type="scientific">Candidatus Pantoea multigeneris</name>
    <dbReference type="NCBI Taxonomy" id="2608357"/>
    <lineage>
        <taxon>Bacteria</taxon>
        <taxon>Pseudomonadati</taxon>
        <taxon>Pseudomonadota</taxon>
        <taxon>Gammaproteobacteria</taxon>
        <taxon>Enterobacterales</taxon>
        <taxon>Erwiniaceae</taxon>
        <taxon>Pantoea</taxon>
    </lineage>
</organism>
<reference evidence="3 4" key="1">
    <citation type="journal article" date="2019" name="bioRxiv">
        <title>Bacteria contribute to plant secondary compound degradation in a generalist herbivore system.</title>
        <authorList>
            <person name="Francoeur C.B."/>
            <person name="Khadempour L."/>
            <person name="Moreira-Soto R.D."/>
            <person name="Gotting K."/>
            <person name="Book A.J."/>
            <person name="Pinto-Tomas A.A."/>
            <person name="Keefover-Ring K."/>
            <person name="Currie C.R."/>
        </authorList>
    </citation>
    <scope>NUCLEOTIDE SEQUENCE [LARGE SCALE GENOMIC DNA]</scope>
    <source>
        <strain evidence="3">Acro-835</strain>
    </source>
</reference>
<evidence type="ECO:0000313" key="3">
    <source>
        <dbReference type="EMBL" id="NIF24739.1"/>
    </source>
</evidence>
<dbReference type="CDD" id="cd17242">
    <property type="entry name" value="MobM_relaxase"/>
    <property type="match status" value="1"/>
</dbReference>
<feature type="compositionally biased region" description="Basic and acidic residues" evidence="2">
    <location>
        <begin position="357"/>
        <end position="367"/>
    </location>
</feature>
<evidence type="ECO:0008006" key="5">
    <source>
        <dbReference type="Google" id="ProtNLM"/>
    </source>
</evidence>
<accession>A0ABX0RIW1</accession>
<dbReference type="Proteomes" id="UP001515683">
    <property type="component" value="Unassembled WGS sequence"/>
</dbReference>
<proteinExistence type="predicted"/>
<evidence type="ECO:0000313" key="4">
    <source>
        <dbReference type="Proteomes" id="UP001515683"/>
    </source>
</evidence>
<keyword evidence="1" id="KW-0175">Coiled coil</keyword>
<feature type="region of interest" description="Disordered" evidence="2">
    <location>
        <begin position="351"/>
        <end position="379"/>
    </location>
</feature>
<feature type="coiled-coil region" evidence="1">
    <location>
        <begin position="274"/>
        <end position="311"/>
    </location>
</feature>
<dbReference type="Pfam" id="PF01076">
    <property type="entry name" value="Mob_Pre"/>
    <property type="match status" value="1"/>
</dbReference>
<name>A0ABX0RIW1_9GAMM</name>
<dbReference type="NCBIfam" id="NF041497">
    <property type="entry name" value="MobV"/>
    <property type="match status" value="1"/>
</dbReference>
<evidence type="ECO:0000256" key="1">
    <source>
        <dbReference type="SAM" id="Coils"/>
    </source>
</evidence>
<dbReference type="EMBL" id="VWXF01000022">
    <property type="protein sequence ID" value="NIF24739.1"/>
    <property type="molecule type" value="Genomic_DNA"/>
</dbReference>
<protein>
    <recommendedName>
        <fullName evidence="5">Plasmid recombination enzyme</fullName>
    </recommendedName>
</protein>
<comment type="caution">
    <text evidence="3">The sequence shown here is derived from an EMBL/GenBank/DDBJ whole genome shotgun (WGS) entry which is preliminary data.</text>
</comment>
<sequence length="379" mass="43677">MTSNSTKNYAILRIGKIKMGKVNAVAFHNLRLRETFNADPEKKDQNRILVGSKDLKGDLKNHLSKNGIEKFRKDAVVLAEILLTATPEFFKTATKMEIEDWERANIHFLKEKYNEDLLQAVVHYDESTIHIHACVCPIVRDTTGPRLCMKDHKNLSGKHNLVRLQSAYARHLDHFGLERGQRKSNVHHQDIKSFYGILEDSKNERTEDIKLDRKYKFPYEKYEEKNWFGKNTGTISIAVADKLNKSMLATHNHNLRQEVVNPLEVRRATLATGLKAQNNRMRELMRNNSRLQAQNEKMLAAQTLVNSLEDLGLMPQVKNILGQSVRERAKLDNEAKQASAARIRENVPAFGVAEISMRPEDEKEKQKQYSRPSPKFRPK</sequence>
<keyword evidence="4" id="KW-1185">Reference proteome</keyword>
<dbReference type="RefSeq" id="WP_167018770.1">
    <property type="nucleotide sequence ID" value="NZ_VWXF01000022.1"/>
</dbReference>
<gene>
    <name evidence="3" type="ORF">F3J40_24525</name>
</gene>